<feature type="region of interest" description="Disordered" evidence="1">
    <location>
        <begin position="22"/>
        <end position="45"/>
    </location>
</feature>
<name>A0ABR2FN54_9ROSI</name>
<feature type="compositionally biased region" description="Low complexity" evidence="1">
    <location>
        <begin position="22"/>
        <end position="37"/>
    </location>
</feature>
<evidence type="ECO:0000313" key="2">
    <source>
        <dbReference type="EMBL" id="KAK8583555.1"/>
    </source>
</evidence>
<organism evidence="2 3">
    <name type="scientific">Hibiscus sabdariffa</name>
    <name type="common">roselle</name>
    <dbReference type="NCBI Taxonomy" id="183260"/>
    <lineage>
        <taxon>Eukaryota</taxon>
        <taxon>Viridiplantae</taxon>
        <taxon>Streptophyta</taxon>
        <taxon>Embryophyta</taxon>
        <taxon>Tracheophyta</taxon>
        <taxon>Spermatophyta</taxon>
        <taxon>Magnoliopsida</taxon>
        <taxon>eudicotyledons</taxon>
        <taxon>Gunneridae</taxon>
        <taxon>Pentapetalae</taxon>
        <taxon>rosids</taxon>
        <taxon>malvids</taxon>
        <taxon>Malvales</taxon>
        <taxon>Malvaceae</taxon>
        <taxon>Malvoideae</taxon>
        <taxon>Hibiscus</taxon>
    </lineage>
</organism>
<reference evidence="2 3" key="1">
    <citation type="journal article" date="2024" name="G3 (Bethesda)">
        <title>Genome assembly of Hibiscus sabdariffa L. provides insights into metabolisms of medicinal natural products.</title>
        <authorList>
            <person name="Kim T."/>
        </authorList>
    </citation>
    <scope>NUCLEOTIDE SEQUENCE [LARGE SCALE GENOMIC DNA]</scope>
    <source>
        <strain evidence="2">TK-2024</strain>
        <tissue evidence="2">Old leaves</tissue>
    </source>
</reference>
<dbReference type="Proteomes" id="UP001472677">
    <property type="component" value="Unassembled WGS sequence"/>
</dbReference>
<keyword evidence="3" id="KW-1185">Reference proteome</keyword>
<proteinExistence type="predicted"/>
<evidence type="ECO:0000313" key="3">
    <source>
        <dbReference type="Proteomes" id="UP001472677"/>
    </source>
</evidence>
<gene>
    <name evidence="2" type="ORF">V6N12_067822</name>
</gene>
<protein>
    <submittedName>
        <fullName evidence="2">Uncharacterized protein</fullName>
    </submittedName>
</protein>
<dbReference type="EMBL" id="JBBPBM010000005">
    <property type="protein sequence ID" value="KAK8583555.1"/>
    <property type="molecule type" value="Genomic_DNA"/>
</dbReference>
<evidence type="ECO:0000256" key="1">
    <source>
        <dbReference type="SAM" id="MobiDB-lite"/>
    </source>
</evidence>
<sequence length="80" mass="9181">MKSSREDSLDWLRSFQAPTSNLVLSSDSDSDSLPNDDQTPSRKKKIDVFEKHRGKKGVILPMMLRNQLMGCFHITEMILK</sequence>
<comment type="caution">
    <text evidence="2">The sequence shown here is derived from an EMBL/GenBank/DDBJ whole genome shotgun (WGS) entry which is preliminary data.</text>
</comment>
<accession>A0ABR2FN54</accession>